<evidence type="ECO:0000313" key="3">
    <source>
        <dbReference type="RefSeq" id="XP_021018867.1"/>
    </source>
</evidence>
<evidence type="ECO:0000256" key="1">
    <source>
        <dbReference type="SAM" id="Phobius"/>
    </source>
</evidence>
<accession>A0A6P5PR06</accession>
<keyword evidence="2" id="KW-1185">Reference proteome</keyword>
<proteinExistence type="predicted"/>
<evidence type="ECO:0000313" key="2">
    <source>
        <dbReference type="Proteomes" id="UP000515126"/>
    </source>
</evidence>
<keyword evidence="1" id="KW-0812">Transmembrane</keyword>
<dbReference type="AlphaFoldDB" id="A0A6P5PR06"/>
<dbReference type="GeneID" id="110294737"/>
<sequence>MSYRSIIHRSGAWVSWSVSPAEGSTKSAFFNFHINLQIPLYVVILSGVGFRGNTIIFIFIGVLFTPLDPSCGVSGLCFRAALSVSNNFSSLSLELRDGSIVIHHTSRASKTPLDHHTIFLSLLPGHHHCSELVLDTSYLEPEQLLWIILQAMF</sequence>
<keyword evidence="1" id="KW-1133">Transmembrane helix</keyword>
<feature type="transmembrane region" description="Helical" evidence="1">
    <location>
        <begin position="40"/>
        <end position="64"/>
    </location>
</feature>
<reference evidence="3" key="1">
    <citation type="submission" date="2025-08" db="UniProtKB">
        <authorList>
            <consortium name="RefSeq"/>
        </authorList>
    </citation>
    <scope>IDENTIFICATION</scope>
</reference>
<keyword evidence="1" id="KW-0472">Membrane</keyword>
<organism evidence="2 3">
    <name type="scientific">Mus caroli</name>
    <name type="common">Ryukyu mouse</name>
    <name type="synonym">Ricefield mouse</name>
    <dbReference type="NCBI Taxonomy" id="10089"/>
    <lineage>
        <taxon>Eukaryota</taxon>
        <taxon>Metazoa</taxon>
        <taxon>Chordata</taxon>
        <taxon>Craniata</taxon>
        <taxon>Vertebrata</taxon>
        <taxon>Euteleostomi</taxon>
        <taxon>Mammalia</taxon>
        <taxon>Eutheria</taxon>
        <taxon>Euarchontoglires</taxon>
        <taxon>Glires</taxon>
        <taxon>Rodentia</taxon>
        <taxon>Myomorpha</taxon>
        <taxon>Muroidea</taxon>
        <taxon>Muridae</taxon>
        <taxon>Murinae</taxon>
        <taxon>Mus</taxon>
        <taxon>Mus</taxon>
    </lineage>
</organism>
<name>A0A6P5PR06_MUSCR</name>
<gene>
    <name evidence="3" type="primary">LOC110294737</name>
</gene>
<protein>
    <submittedName>
        <fullName evidence="3">Uncharacterized protein LOC110294737</fullName>
    </submittedName>
</protein>
<dbReference type="RefSeq" id="XP_021018867.1">
    <property type="nucleotide sequence ID" value="XM_021163208.1"/>
</dbReference>
<dbReference type="KEGG" id="mcal:110294737"/>
<dbReference type="Proteomes" id="UP000515126">
    <property type="component" value="Chromosome 1"/>
</dbReference>